<feature type="compositionally biased region" description="Gly residues" evidence="6">
    <location>
        <begin position="973"/>
        <end position="982"/>
    </location>
</feature>
<dbReference type="AlphaFoldDB" id="W4JQG1"/>
<evidence type="ECO:0000256" key="3">
    <source>
        <dbReference type="ARBA" id="ARBA00023125"/>
    </source>
</evidence>
<feature type="region of interest" description="Disordered" evidence="6">
    <location>
        <begin position="794"/>
        <end position="821"/>
    </location>
</feature>
<feature type="compositionally biased region" description="Low complexity" evidence="6">
    <location>
        <begin position="471"/>
        <end position="486"/>
    </location>
</feature>
<reference evidence="8 9" key="1">
    <citation type="journal article" date="2012" name="New Phytol.">
        <title>Insight into trade-off between wood decay and parasitism from the genome of a fungal forest pathogen.</title>
        <authorList>
            <person name="Olson A."/>
            <person name="Aerts A."/>
            <person name="Asiegbu F."/>
            <person name="Belbahri L."/>
            <person name="Bouzid O."/>
            <person name="Broberg A."/>
            <person name="Canback B."/>
            <person name="Coutinho P.M."/>
            <person name="Cullen D."/>
            <person name="Dalman K."/>
            <person name="Deflorio G."/>
            <person name="van Diepen L.T."/>
            <person name="Dunand C."/>
            <person name="Duplessis S."/>
            <person name="Durling M."/>
            <person name="Gonthier P."/>
            <person name="Grimwood J."/>
            <person name="Fossdal C.G."/>
            <person name="Hansson D."/>
            <person name="Henrissat B."/>
            <person name="Hietala A."/>
            <person name="Himmelstrand K."/>
            <person name="Hoffmeister D."/>
            <person name="Hogberg N."/>
            <person name="James T.Y."/>
            <person name="Karlsson M."/>
            <person name="Kohler A."/>
            <person name="Kues U."/>
            <person name="Lee Y.H."/>
            <person name="Lin Y.C."/>
            <person name="Lind M."/>
            <person name="Lindquist E."/>
            <person name="Lombard V."/>
            <person name="Lucas S."/>
            <person name="Lunden K."/>
            <person name="Morin E."/>
            <person name="Murat C."/>
            <person name="Park J."/>
            <person name="Raffaello T."/>
            <person name="Rouze P."/>
            <person name="Salamov A."/>
            <person name="Schmutz J."/>
            <person name="Solheim H."/>
            <person name="Stahlberg J."/>
            <person name="Velez H."/>
            <person name="de Vries R.P."/>
            <person name="Wiebenga A."/>
            <person name="Woodward S."/>
            <person name="Yakovlev I."/>
            <person name="Garbelotto M."/>
            <person name="Martin F."/>
            <person name="Grigoriev I.V."/>
            <person name="Stenlid J."/>
        </authorList>
    </citation>
    <scope>NUCLEOTIDE SEQUENCE [LARGE SCALE GENOMIC DNA]</scope>
    <source>
        <strain evidence="8 9">TC 32-1</strain>
    </source>
</reference>
<dbReference type="SUPFAM" id="SSF47459">
    <property type="entry name" value="HLH, helix-loop-helix DNA-binding domain"/>
    <property type="match status" value="1"/>
</dbReference>
<dbReference type="PANTHER" id="PTHR45776:SF2">
    <property type="entry name" value="MIP04163P"/>
    <property type="match status" value="1"/>
</dbReference>
<dbReference type="GO" id="GO:0005634">
    <property type="term" value="C:nucleus"/>
    <property type="evidence" value="ECO:0007669"/>
    <property type="project" value="UniProtKB-SubCell"/>
</dbReference>
<feature type="compositionally biased region" description="Pro residues" evidence="6">
    <location>
        <begin position="292"/>
        <end position="305"/>
    </location>
</feature>
<feature type="compositionally biased region" description="Low complexity" evidence="6">
    <location>
        <begin position="585"/>
        <end position="599"/>
    </location>
</feature>
<feature type="region of interest" description="Disordered" evidence="6">
    <location>
        <begin position="461"/>
        <end position="616"/>
    </location>
</feature>
<evidence type="ECO:0000256" key="4">
    <source>
        <dbReference type="ARBA" id="ARBA00023163"/>
    </source>
</evidence>
<feature type="compositionally biased region" description="Basic residues" evidence="6">
    <location>
        <begin position="519"/>
        <end position="529"/>
    </location>
</feature>
<feature type="compositionally biased region" description="Acidic residues" evidence="6">
    <location>
        <begin position="983"/>
        <end position="1013"/>
    </location>
</feature>
<evidence type="ECO:0000256" key="5">
    <source>
        <dbReference type="ARBA" id="ARBA00023242"/>
    </source>
</evidence>
<feature type="compositionally biased region" description="Low complexity" evidence="6">
    <location>
        <begin position="257"/>
        <end position="266"/>
    </location>
</feature>
<keyword evidence="2" id="KW-0805">Transcription regulation</keyword>
<dbReference type="InParanoid" id="W4JQG1"/>
<dbReference type="Gene3D" id="4.10.280.10">
    <property type="entry name" value="Helix-loop-helix DNA-binding domain"/>
    <property type="match status" value="1"/>
</dbReference>
<feature type="region of interest" description="Disordered" evidence="6">
    <location>
        <begin position="919"/>
        <end position="1061"/>
    </location>
</feature>
<dbReference type="KEGG" id="hir:HETIRDRAFT_430263"/>
<keyword evidence="4" id="KW-0804">Transcription</keyword>
<feature type="compositionally biased region" description="Basic and acidic residues" evidence="6">
    <location>
        <begin position="739"/>
        <end position="748"/>
    </location>
</feature>
<dbReference type="GO" id="GO:0046983">
    <property type="term" value="F:protein dimerization activity"/>
    <property type="evidence" value="ECO:0007669"/>
    <property type="project" value="InterPro"/>
</dbReference>
<dbReference type="PROSITE" id="PS50888">
    <property type="entry name" value="BHLH"/>
    <property type="match status" value="1"/>
</dbReference>
<name>W4JQG1_HETIT</name>
<dbReference type="Proteomes" id="UP000030671">
    <property type="component" value="Unassembled WGS sequence"/>
</dbReference>
<feature type="compositionally biased region" description="Low complexity" evidence="6">
    <location>
        <begin position="794"/>
        <end position="806"/>
    </location>
</feature>
<feature type="region of interest" description="Disordered" evidence="6">
    <location>
        <begin position="638"/>
        <end position="659"/>
    </location>
</feature>
<keyword evidence="9" id="KW-1185">Reference proteome</keyword>
<dbReference type="RefSeq" id="XP_009551985.1">
    <property type="nucleotide sequence ID" value="XM_009553690.1"/>
</dbReference>
<feature type="region of interest" description="Disordered" evidence="6">
    <location>
        <begin position="224"/>
        <end position="266"/>
    </location>
</feature>
<sequence length="1061" mass="109410">MSSRRRKRNGCRGIAAAAVSTRWGASPEPRGAGLRSGPRACLSLPAPGGVARFVCTRGCCAAGFARAVRWARAVRRELETYRCMYVRRAQIRAHMRWRPGSVFKADEKQGVIFKRDPIASFRVRDAQGHRRATGCGGLRGLYGRKAVYERARAGTGSVGQDLRWGGLGGERRGRSRGQGWDWVFARDGDRGGCDGGVTWGCAGYAGRAWRDERVDVRAGEEGWRVPDAPRVPSLALPCSSSAPAPAPSPAPAPAPSPRSRLSCAAAHPSPSMSFFPASAYKPQIRQEGFHLPSPPPSNPSPPPNNNPNSANPSGGAFDPALFMPHFLSDPYASRKDHAAQSGPSMDFGDELASLMAHSPPPPPQHHHQSHERSTHSPDTADPHHASNPNGNGYDSGYRHNIFDISAPSFSASSHHHHPSASSHNPFSLHRDLPSLAHPASFDPYTANPPQHFNATLPALSSSLRYDPHDPSAPSSVSNNNNNNSNGNGNGSSNGGPPSSYHGLDYRTHHTPSPVGALPPHHHPAHRSRSRSRDTGMGMGLGVGIGAIEPPSTHGGPARTTRAKRGSISSSSPPRAHAHHHHHPPHAILIPGARASSAAGSIGGGGGGSTTTTPTLPVSPLSLHALSVSGSSSWFGPAPASANGHGGHAGHHAHHASGEYSLPTPESLGGFAGFGGGGGGGMGVSPKELGSLGGSMGGMGESPGAGLGHVGVGSVGSGGADPVSKQALLANEKRRRRRESHNAVERRRRDNINEKISELATLIPEALLDPGAAATPTSPTAEDVLFGNLSPIASASAAPGASGSSASPKDEDGTPGSAPAGSSAAASAASAAAAAAAADGAVKANKGMILRKSVDYIRYLQQLVSAQATRNRELEAQLQGLRQSHSPQSHSHSHSHSQARAGSKDGEGDMILHEEIAARGRGHGHGHGHGHGRSGKAARGKRYRGELAGVVESAEGEGEGENDESGESAESAESGGGRGADGAGEGEGEGEGEDVDAMDVEEGDLEMVDGDEEGSASASPGGMGMDEDGPGAGAGAGAVERGRRRERERGVKVKEEEGGMRS</sequence>
<keyword evidence="5" id="KW-0539">Nucleus</keyword>
<feature type="compositionally biased region" description="Basic residues" evidence="6">
    <location>
        <begin position="919"/>
        <end position="941"/>
    </location>
</feature>
<comment type="subcellular location">
    <subcellularLocation>
        <location evidence="1">Nucleus</location>
    </subcellularLocation>
</comment>
<evidence type="ECO:0000313" key="8">
    <source>
        <dbReference type="EMBL" id="ETW75724.1"/>
    </source>
</evidence>
<dbReference type="HOGENOM" id="CLU_010505_0_0_1"/>
<proteinExistence type="predicted"/>
<dbReference type="GO" id="GO:0000978">
    <property type="term" value="F:RNA polymerase II cis-regulatory region sequence-specific DNA binding"/>
    <property type="evidence" value="ECO:0007669"/>
    <property type="project" value="TreeGrafter"/>
</dbReference>
<evidence type="ECO:0000256" key="2">
    <source>
        <dbReference type="ARBA" id="ARBA00023015"/>
    </source>
</evidence>
<feature type="compositionally biased region" description="Acidic residues" evidence="6">
    <location>
        <begin position="953"/>
        <end position="966"/>
    </location>
</feature>
<dbReference type="eggNOG" id="KOG1318">
    <property type="taxonomic scope" value="Eukaryota"/>
</dbReference>
<feature type="domain" description="BHLH" evidence="7">
    <location>
        <begin position="735"/>
        <end position="859"/>
    </location>
</feature>
<dbReference type="InterPro" id="IPR011598">
    <property type="entry name" value="bHLH_dom"/>
</dbReference>
<dbReference type="GeneID" id="20674433"/>
<evidence type="ECO:0000313" key="9">
    <source>
        <dbReference type="Proteomes" id="UP000030671"/>
    </source>
</evidence>
<dbReference type="GO" id="GO:0000981">
    <property type="term" value="F:DNA-binding transcription factor activity, RNA polymerase II-specific"/>
    <property type="evidence" value="ECO:0007669"/>
    <property type="project" value="TreeGrafter"/>
</dbReference>
<evidence type="ECO:0000256" key="6">
    <source>
        <dbReference type="SAM" id="MobiDB-lite"/>
    </source>
</evidence>
<feature type="region of interest" description="Disordered" evidence="6">
    <location>
        <begin position="726"/>
        <end position="748"/>
    </location>
</feature>
<dbReference type="CDD" id="cd11387">
    <property type="entry name" value="bHLHzip_USF_MITF"/>
    <property type="match status" value="1"/>
</dbReference>
<dbReference type="EMBL" id="KI925465">
    <property type="protein sequence ID" value="ETW75724.1"/>
    <property type="molecule type" value="Genomic_DNA"/>
</dbReference>
<dbReference type="Pfam" id="PF00010">
    <property type="entry name" value="HLH"/>
    <property type="match status" value="1"/>
</dbReference>
<feature type="region of interest" description="Disordered" evidence="6">
    <location>
        <begin position="333"/>
        <end position="431"/>
    </location>
</feature>
<dbReference type="STRING" id="747525.W4JQG1"/>
<dbReference type="PANTHER" id="PTHR45776">
    <property type="entry name" value="MIP04163P"/>
    <property type="match status" value="1"/>
</dbReference>
<feature type="compositionally biased region" description="Basic and acidic residues" evidence="6">
    <location>
        <begin position="1039"/>
        <end position="1061"/>
    </location>
</feature>
<feature type="compositionally biased region" description="Basic residues" evidence="6">
    <location>
        <begin position="575"/>
        <end position="584"/>
    </location>
</feature>
<feature type="compositionally biased region" description="Pro residues" evidence="6">
    <location>
        <begin position="244"/>
        <end position="256"/>
    </location>
</feature>
<protein>
    <recommendedName>
        <fullName evidence="7">BHLH domain-containing protein</fullName>
    </recommendedName>
</protein>
<organism evidence="8 9">
    <name type="scientific">Heterobasidion irregulare (strain TC 32-1)</name>
    <dbReference type="NCBI Taxonomy" id="747525"/>
    <lineage>
        <taxon>Eukaryota</taxon>
        <taxon>Fungi</taxon>
        <taxon>Dikarya</taxon>
        <taxon>Basidiomycota</taxon>
        <taxon>Agaricomycotina</taxon>
        <taxon>Agaricomycetes</taxon>
        <taxon>Russulales</taxon>
        <taxon>Bondarzewiaceae</taxon>
        <taxon>Heterobasidion</taxon>
        <taxon>Heterobasidion annosum species complex</taxon>
    </lineage>
</organism>
<evidence type="ECO:0000259" key="7">
    <source>
        <dbReference type="PROSITE" id="PS50888"/>
    </source>
</evidence>
<feature type="compositionally biased region" description="Low complexity" evidence="6">
    <location>
        <begin position="232"/>
        <end position="243"/>
    </location>
</feature>
<feature type="region of interest" description="Disordered" evidence="6">
    <location>
        <begin position="877"/>
        <end position="904"/>
    </location>
</feature>
<gene>
    <name evidence="8" type="ORF">HETIRDRAFT_430263</name>
</gene>
<dbReference type="SMART" id="SM00353">
    <property type="entry name" value="HLH"/>
    <property type="match status" value="1"/>
</dbReference>
<dbReference type="InterPro" id="IPR036638">
    <property type="entry name" value="HLH_DNA-bd_sf"/>
</dbReference>
<evidence type="ECO:0000256" key="1">
    <source>
        <dbReference type="ARBA" id="ARBA00004123"/>
    </source>
</evidence>
<feature type="compositionally biased region" description="Basic and acidic residues" evidence="6">
    <location>
        <begin position="370"/>
        <end position="384"/>
    </location>
</feature>
<keyword evidence="3" id="KW-0238">DNA-binding</keyword>
<dbReference type="OrthoDB" id="690068at2759"/>
<accession>W4JQG1</accession>
<feature type="region of interest" description="Disordered" evidence="6">
    <location>
        <begin position="287"/>
        <end position="321"/>
    </location>
</feature>